<accession>A0ABQ4QA14</accession>
<gene>
    <name evidence="1" type="ORF">NCCP691_40880</name>
</gene>
<proteinExistence type="predicted"/>
<keyword evidence="2" id="KW-1185">Reference proteome</keyword>
<dbReference type="Proteomes" id="UP000887222">
    <property type="component" value="Unassembled WGS sequence"/>
</dbReference>
<dbReference type="EMBL" id="BPMK01000025">
    <property type="protein sequence ID" value="GIZ54074.1"/>
    <property type="molecule type" value="Genomic_DNA"/>
</dbReference>
<dbReference type="Gene3D" id="1.10.10.60">
    <property type="entry name" value="Homeodomain-like"/>
    <property type="match status" value="1"/>
</dbReference>
<name>A0ABQ4QA14_9BURK</name>
<dbReference type="SUPFAM" id="SSF46894">
    <property type="entry name" value="C-terminal effector domain of the bipartite response regulators"/>
    <property type="match status" value="1"/>
</dbReference>
<sequence length="457" mass="51251">MFRARMAVAQLSLDLSQPINHHDRLHASPHGAVLYWEARKSENRWTKVMPGDPVAQVISCFAGSPDTYLTVNQFFHWRNVRQLKSLRACYVDIDGMMDLEAALDALHAAKMPAPSFAVYSGRGLHLYWPLSPTPAKALPVWQRVQDAIVAALAPLGADPKARDCARVLRLVGTVNAKNGAEVRGVVLTDAVWTMHELADEVLGTRDRMSKTAARTAPKMPVHQAEMFDFKAGAARKGKASPRTATGSIYDWWHLVYQDLVAICEHHWFGGVAPGHRDQVLFLMAVSLSWFAHTDILEDEIMRTAQTFTPTLLEKEVRDQMAPIIERARAAHAGETVLWRGLQVDPRYRFKADTLREWMGDLIAPELHDQLRCLAPADVIKARKKERDSKRDRVAEGRYQQNREAYLGDVQQRAVSARLMHAQGVSMKEIAAKLDISAKTVSRYLKEAGEVDKSALLI</sequence>
<evidence type="ECO:0000313" key="1">
    <source>
        <dbReference type="EMBL" id="GIZ54074.1"/>
    </source>
</evidence>
<evidence type="ECO:0008006" key="3">
    <source>
        <dbReference type="Google" id="ProtNLM"/>
    </source>
</evidence>
<protein>
    <recommendedName>
        <fullName evidence="3">Homeodomain-like domain-containing protein</fullName>
    </recommendedName>
</protein>
<organism evidence="1 2">
    <name type="scientific">Noviherbaspirillum aridicola</name>
    <dbReference type="NCBI Taxonomy" id="2849687"/>
    <lineage>
        <taxon>Bacteria</taxon>
        <taxon>Pseudomonadati</taxon>
        <taxon>Pseudomonadota</taxon>
        <taxon>Betaproteobacteria</taxon>
        <taxon>Burkholderiales</taxon>
        <taxon>Oxalobacteraceae</taxon>
        <taxon>Noviherbaspirillum</taxon>
    </lineage>
</organism>
<comment type="caution">
    <text evidence="1">The sequence shown here is derived from an EMBL/GenBank/DDBJ whole genome shotgun (WGS) entry which is preliminary data.</text>
</comment>
<dbReference type="InterPro" id="IPR016032">
    <property type="entry name" value="Sig_transdc_resp-reg_C-effctor"/>
</dbReference>
<reference evidence="1 2" key="1">
    <citation type="journal article" date="2022" name="Int. J. Syst. Evol. Microbiol.">
        <title>Noviherbaspirillum aridicola sp. nov., isolated from an arid soil in Pakistan.</title>
        <authorList>
            <person name="Khan I.U."/>
            <person name="Saqib M."/>
            <person name="Amin A."/>
            <person name="Hussain F."/>
            <person name="Li L."/>
            <person name="Liu Y.H."/>
            <person name="Fang B.Z."/>
            <person name="Ahmed I."/>
            <person name="Li W.J."/>
        </authorList>
    </citation>
    <scope>NUCLEOTIDE SEQUENCE [LARGE SCALE GENOMIC DNA]</scope>
    <source>
        <strain evidence="1 2">NCCP-691</strain>
    </source>
</reference>
<evidence type="ECO:0000313" key="2">
    <source>
        <dbReference type="Proteomes" id="UP000887222"/>
    </source>
</evidence>